<comment type="similarity">
    <text evidence="2">Belongs to the nucleotide-sugar transporter family. SLC35A subfamily.</text>
</comment>
<keyword evidence="3" id="KW-0762">Sugar transport</keyword>
<feature type="transmembrane region" description="Helical" evidence="7">
    <location>
        <begin position="143"/>
        <end position="161"/>
    </location>
</feature>
<evidence type="ECO:0000256" key="6">
    <source>
        <dbReference type="ARBA" id="ARBA00023136"/>
    </source>
</evidence>
<evidence type="ECO:0000256" key="3">
    <source>
        <dbReference type="ARBA" id="ARBA00022597"/>
    </source>
</evidence>
<evidence type="ECO:0000256" key="5">
    <source>
        <dbReference type="ARBA" id="ARBA00022989"/>
    </source>
</evidence>
<organism evidence="8 9">
    <name type="scientific">Penaeus vannamei</name>
    <name type="common">Whiteleg shrimp</name>
    <name type="synonym">Litopenaeus vannamei</name>
    <dbReference type="NCBI Taxonomy" id="6689"/>
    <lineage>
        <taxon>Eukaryota</taxon>
        <taxon>Metazoa</taxon>
        <taxon>Ecdysozoa</taxon>
        <taxon>Arthropoda</taxon>
        <taxon>Crustacea</taxon>
        <taxon>Multicrustacea</taxon>
        <taxon>Malacostraca</taxon>
        <taxon>Eumalacostraca</taxon>
        <taxon>Eucarida</taxon>
        <taxon>Decapoda</taxon>
        <taxon>Dendrobranchiata</taxon>
        <taxon>Penaeoidea</taxon>
        <taxon>Penaeidae</taxon>
        <taxon>Penaeus</taxon>
    </lineage>
</organism>
<reference evidence="8 9" key="1">
    <citation type="submission" date="2018-04" db="EMBL/GenBank/DDBJ databases">
        <authorList>
            <person name="Zhang X."/>
            <person name="Yuan J."/>
            <person name="Li F."/>
            <person name="Xiang J."/>
        </authorList>
    </citation>
    <scope>NUCLEOTIDE SEQUENCE [LARGE SCALE GENOMIC DNA]</scope>
    <source>
        <tissue evidence="8">Muscle</tissue>
    </source>
</reference>
<dbReference type="GO" id="GO:0000139">
    <property type="term" value="C:Golgi membrane"/>
    <property type="evidence" value="ECO:0007669"/>
    <property type="project" value="InterPro"/>
</dbReference>
<dbReference type="PIRSF" id="PIRSF005799">
    <property type="entry name" value="UDP-gal_transpt"/>
    <property type="match status" value="1"/>
</dbReference>
<evidence type="ECO:0000256" key="4">
    <source>
        <dbReference type="ARBA" id="ARBA00022692"/>
    </source>
</evidence>
<dbReference type="Proteomes" id="UP000283509">
    <property type="component" value="Unassembled WGS sequence"/>
</dbReference>
<keyword evidence="9" id="KW-1185">Reference proteome</keyword>
<evidence type="ECO:0000256" key="2">
    <source>
        <dbReference type="ARBA" id="ARBA00009976"/>
    </source>
</evidence>
<dbReference type="NCBIfam" id="TIGR00803">
    <property type="entry name" value="nst"/>
    <property type="match status" value="1"/>
</dbReference>
<dbReference type="InterPro" id="IPR007271">
    <property type="entry name" value="Nuc_sug_transpt"/>
</dbReference>
<evidence type="ECO:0000313" key="8">
    <source>
        <dbReference type="EMBL" id="ROT76797.1"/>
    </source>
</evidence>
<feature type="transmembrane region" description="Helical" evidence="7">
    <location>
        <begin position="41"/>
        <end position="64"/>
    </location>
</feature>
<dbReference type="STRING" id="6689.A0A3R7M9P5"/>
<name>A0A3R7M9P5_PENVA</name>
<dbReference type="EMBL" id="QCYY01001609">
    <property type="protein sequence ID" value="ROT76797.1"/>
    <property type="molecule type" value="Genomic_DNA"/>
</dbReference>
<sequence>MGSDKNAQGHILKYVSLVTLTVQNSAVALSMRYARTRTGDMFIASTAVVMAEFVKLLASLFLVWKQEGSLQHWFMALHTQIWQQKLDTLKVCVPSFIYLVQNNLLYVSASNLDAATYQVTYQMKILTTAMFAVLILRKQLRGTQWLALVFLTVGVALVQLSSSDGGSSASSSDQNRLLGCVAAIAACCCSGFAGIYFEKILKGSDVSVWVRNVQLSFLSLPLGVMTAYMNDFSSITEKGFFFGYDGYVVYLVVLNAVGGLLVAMVVKYADNILKGFATSLAIVLSTIASVFMFGFVITFQFAVGTAMVIGSIFLYSHEPKKPTANPMMKLM</sequence>
<keyword evidence="4 7" id="KW-0812">Transmembrane</keyword>
<keyword evidence="3" id="KW-0813">Transport</keyword>
<dbReference type="AlphaFoldDB" id="A0A3R7M9P5"/>
<evidence type="ECO:0000313" key="9">
    <source>
        <dbReference type="Proteomes" id="UP000283509"/>
    </source>
</evidence>
<feature type="transmembrane region" description="Helical" evidence="7">
    <location>
        <begin position="248"/>
        <end position="269"/>
    </location>
</feature>
<keyword evidence="6 7" id="KW-0472">Membrane</keyword>
<dbReference type="GO" id="GO:0015165">
    <property type="term" value="F:pyrimidine nucleotide-sugar transmembrane transporter activity"/>
    <property type="evidence" value="ECO:0007669"/>
    <property type="project" value="InterPro"/>
</dbReference>
<reference evidence="8 9" key="2">
    <citation type="submission" date="2019-01" db="EMBL/GenBank/DDBJ databases">
        <title>The decoding of complex shrimp genome reveals the adaptation for benthos swimmer, frequently molting mechanism and breeding impact on genome.</title>
        <authorList>
            <person name="Sun Y."/>
            <person name="Gao Y."/>
            <person name="Yu Y."/>
        </authorList>
    </citation>
    <scope>NUCLEOTIDE SEQUENCE [LARGE SCALE GENOMIC DNA]</scope>
    <source>
        <tissue evidence="8">Muscle</tissue>
    </source>
</reference>
<dbReference type="InterPro" id="IPR037185">
    <property type="entry name" value="EmrE-like"/>
</dbReference>
<accession>A0A3R7M9P5</accession>
<evidence type="ECO:0000256" key="1">
    <source>
        <dbReference type="ARBA" id="ARBA00004141"/>
    </source>
</evidence>
<keyword evidence="5 7" id="KW-1133">Transmembrane helix</keyword>
<feature type="transmembrane region" description="Helical" evidence="7">
    <location>
        <begin position="176"/>
        <end position="197"/>
    </location>
</feature>
<protein>
    <submittedName>
        <fullName evidence="8">Putative UDP-galactose translocator</fullName>
    </submittedName>
</protein>
<dbReference type="OrthoDB" id="408493at2759"/>
<comment type="caution">
    <text evidence="8">The sequence shown here is derived from an EMBL/GenBank/DDBJ whole genome shotgun (WGS) entry which is preliminary data.</text>
</comment>
<feature type="transmembrane region" description="Helical" evidence="7">
    <location>
        <begin position="281"/>
        <end position="314"/>
    </location>
</feature>
<gene>
    <name evidence="8" type="ORF">C7M84_004612</name>
</gene>
<dbReference type="PANTHER" id="PTHR10231">
    <property type="entry name" value="NUCLEOTIDE-SUGAR TRANSMEMBRANE TRANSPORTER"/>
    <property type="match status" value="1"/>
</dbReference>
<dbReference type="SUPFAM" id="SSF103481">
    <property type="entry name" value="Multidrug resistance efflux transporter EmrE"/>
    <property type="match status" value="1"/>
</dbReference>
<dbReference type="Pfam" id="PF04142">
    <property type="entry name" value="Nuc_sug_transp"/>
    <property type="match status" value="1"/>
</dbReference>
<proteinExistence type="inferred from homology"/>
<feature type="transmembrane region" description="Helical" evidence="7">
    <location>
        <begin position="119"/>
        <end position="136"/>
    </location>
</feature>
<feature type="transmembrane region" description="Helical" evidence="7">
    <location>
        <begin position="209"/>
        <end position="228"/>
    </location>
</feature>
<evidence type="ECO:0000256" key="7">
    <source>
        <dbReference type="SAM" id="Phobius"/>
    </source>
</evidence>
<comment type="subcellular location">
    <subcellularLocation>
        <location evidence="1">Membrane</location>
        <topology evidence="1">Multi-pass membrane protein</topology>
    </subcellularLocation>
</comment>